<dbReference type="STRING" id="927665.HMPREF1535_02162"/>
<dbReference type="InterPro" id="IPR005077">
    <property type="entry name" value="Peptidase_C11"/>
</dbReference>
<dbReference type="HOGENOM" id="CLU_043496_1_0_10"/>
<dbReference type="PANTHER" id="PTHR37835:SF1">
    <property type="entry name" value="ALPHA-CLOSTRIPAIN"/>
    <property type="match status" value="1"/>
</dbReference>
<dbReference type="Proteomes" id="UP000033047">
    <property type="component" value="Unassembled WGS sequence"/>
</dbReference>
<comment type="caution">
    <text evidence="1">The sequence shown here is derived from an EMBL/GenBank/DDBJ whole genome shotgun (WGS) entry which is preliminary data.</text>
</comment>
<organism evidence="1 2">
    <name type="scientific">Parabacteroides goldsteinii DSM 19448 = WAL 12034</name>
    <dbReference type="NCBI Taxonomy" id="927665"/>
    <lineage>
        <taxon>Bacteria</taxon>
        <taxon>Pseudomonadati</taxon>
        <taxon>Bacteroidota</taxon>
        <taxon>Bacteroidia</taxon>
        <taxon>Bacteroidales</taxon>
        <taxon>Tannerellaceae</taxon>
        <taxon>Parabacteroides</taxon>
    </lineage>
</organism>
<dbReference type="EMBL" id="AQHV01000011">
    <property type="protein sequence ID" value="KKB56188.1"/>
    <property type="molecule type" value="Genomic_DNA"/>
</dbReference>
<sequence>MRIKYIIYSVLFALLLGSCSKEDIEIKGPAKRTVLAYMIASTNLGSDIRANIRQMMTVASNKALNGGNLVVYYSESKSRSYLFQIKEDKKGNIVTDTVRFYENQSAILPETMYKVIKETTELFPAESYGLVLSSHGTSWLPGNFSSLRSFGEENGQYMEITEMNEALEGFHFDFMLFDACYMSGIECAYELKDKTDYFLGSPTEVLARGFPYEDFLPALFKDKADLEAVTKSFYEYYSNNDYAPYGTVSLIKTSELNELAQIVNDILKDKTEEDIYALSLSNMQILEYLTVRQPHMLYDFDDFIKYLANDEQYQRFTACMEKAVISKYATPYSYYAALYGARKIKRFSGLSVFVPQSSLTKLSDWYKQLAWYKAVY</sequence>
<accession>A0A0F5JEP4</accession>
<dbReference type="RefSeq" id="WP_046146086.1">
    <property type="nucleotide sequence ID" value="NZ_KQ033912.1"/>
</dbReference>
<dbReference type="PANTHER" id="PTHR37835">
    <property type="entry name" value="ALPHA-CLOSTRIPAIN"/>
    <property type="match status" value="1"/>
</dbReference>
<dbReference type="PROSITE" id="PS51257">
    <property type="entry name" value="PROKAR_LIPOPROTEIN"/>
    <property type="match status" value="1"/>
</dbReference>
<evidence type="ECO:0000313" key="2">
    <source>
        <dbReference type="Proteomes" id="UP000033047"/>
    </source>
</evidence>
<evidence type="ECO:0000313" key="1">
    <source>
        <dbReference type="EMBL" id="KKB56188.1"/>
    </source>
</evidence>
<proteinExistence type="predicted"/>
<gene>
    <name evidence="1" type="ORF">HMPREF1535_02162</name>
</gene>
<dbReference type="AlphaFoldDB" id="A0A0F5JEP4"/>
<dbReference type="Gene3D" id="3.40.50.11970">
    <property type="match status" value="1"/>
</dbReference>
<evidence type="ECO:0008006" key="3">
    <source>
        <dbReference type="Google" id="ProtNLM"/>
    </source>
</evidence>
<protein>
    <recommendedName>
        <fullName evidence="3">Clostripain family protease</fullName>
    </recommendedName>
</protein>
<dbReference type="Pfam" id="PF03415">
    <property type="entry name" value="Peptidase_C11"/>
    <property type="match status" value="1"/>
</dbReference>
<name>A0A0F5JEP4_9BACT</name>
<reference evidence="1 2" key="1">
    <citation type="submission" date="2013-04" db="EMBL/GenBank/DDBJ databases">
        <title>The Genome Sequence of Parabacteroides goldsteinii DSM 19448.</title>
        <authorList>
            <consortium name="The Broad Institute Genomics Platform"/>
            <person name="Earl A."/>
            <person name="Ward D."/>
            <person name="Feldgarden M."/>
            <person name="Gevers D."/>
            <person name="Martens E."/>
            <person name="Sakamoto M."/>
            <person name="Benno Y."/>
            <person name="Song Y."/>
            <person name="Liu C."/>
            <person name="Lee J."/>
            <person name="Bolanos M."/>
            <person name="Vaisanen M.L."/>
            <person name="Finegold S.M."/>
            <person name="Walker B."/>
            <person name="Young S."/>
            <person name="Zeng Q."/>
            <person name="Gargeya S."/>
            <person name="Fitzgerald M."/>
            <person name="Haas B."/>
            <person name="Abouelleil A."/>
            <person name="Allen A.W."/>
            <person name="Alvarado L."/>
            <person name="Arachchi H.M."/>
            <person name="Berlin A.M."/>
            <person name="Chapman S.B."/>
            <person name="Gainer-Dewar J."/>
            <person name="Goldberg J."/>
            <person name="Griggs A."/>
            <person name="Gujja S."/>
            <person name="Hansen M."/>
            <person name="Howarth C."/>
            <person name="Imamovic A."/>
            <person name="Ireland A."/>
            <person name="Larimer J."/>
            <person name="McCowan C."/>
            <person name="Murphy C."/>
            <person name="Pearson M."/>
            <person name="Poon T.W."/>
            <person name="Priest M."/>
            <person name="Roberts A."/>
            <person name="Saif S."/>
            <person name="Shea T."/>
            <person name="Sisk P."/>
            <person name="Sykes S."/>
            <person name="Wortman J."/>
            <person name="Nusbaum C."/>
            <person name="Birren B."/>
        </authorList>
    </citation>
    <scope>NUCLEOTIDE SEQUENCE [LARGE SCALE GENOMIC DNA]</scope>
    <source>
        <strain evidence="1 2">DSM 19448</strain>
    </source>
</reference>
<dbReference type="PATRIC" id="fig|927665.4.peg.2220"/>